<accession>A0A7Z0IMC7</accession>
<keyword evidence="2" id="KW-0812">Transmembrane</keyword>
<evidence type="ECO:0000256" key="2">
    <source>
        <dbReference type="SAM" id="Phobius"/>
    </source>
</evidence>
<sequence>MSEQGSTGNVAGQHGTPDPQWHHVGAHSHLAQRRDERRRRTRRNLITLGVIMALAAGAIIAVLTMAGRWGVPGFSYTNDLGSRCTNKILGHTCDQVSVAEINARAETTLPEQTEVLQSSYSEAQDWGLSAVVVVPAADAASTDAMLTERFGKCDGDLPADALPADEYTDTCRRSATQSFGADGDPVRSMHHVFSGVRPDGALVISLEVWTT</sequence>
<keyword evidence="2" id="KW-0472">Membrane</keyword>
<dbReference type="AlphaFoldDB" id="A0A7Z0IMC7"/>
<evidence type="ECO:0000256" key="1">
    <source>
        <dbReference type="SAM" id="MobiDB-lite"/>
    </source>
</evidence>
<comment type="caution">
    <text evidence="3">The sequence shown here is derived from an EMBL/GenBank/DDBJ whole genome shotgun (WGS) entry which is preliminary data.</text>
</comment>
<dbReference type="Proteomes" id="UP000527616">
    <property type="component" value="Unassembled WGS sequence"/>
</dbReference>
<protein>
    <submittedName>
        <fullName evidence="3">Uncharacterized protein</fullName>
    </submittedName>
</protein>
<evidence type="ECO:0000313" key="4">
    <source>
        <dbReference type="Proteomes" id="UP000527616"/>
    </source>
</evidence>
<feature type="region of interest" description="Disordered" evidence="1">
    <location>
        <begin position="1"/>
        <end position="38"/>
    </location>
</feature>
<gene>
    <name evidence="3" type="ORF">GGQ54_003017</name>
</gene>
<dbReference type="RefSeq" id="WP_179446121.1">
    <property type="nucleotide sequence ID" value="NZ_JACBZS010000001.1"/>
</dbReference>
<organism evidence="3 4">
    <name type="scientific">Naumannella cuiyingiana</name>
    <dbReference type="NCBI Taxonomy" id="1347891"/>
    <lineage>
        <taxon>Bacteria</taxon>
        <taxon>Bacillati</taxon>
        <taxon>Actinomycetota</taxon>
        <taxon>Actinomycetes</taxon>
        <taxon>Propionibacteriales</taxon>
        <taxon>Propionibacteriaceae</taxon>
        <taxon>Naumannella</taxon>
    </lineage>
</organism>
<proteinExistence type="predicted"/>
<evidence type="ECO:0000313" key="3">
    <source>
        <dbReference type="EMBL" id="NYI72457.1"/>
    </source>
</evidence>
<feature type="compositionally biased region" description="Polar residues" evidence="1">
    <location>
        <begin position="1"/>
        <end position="10"/>
    </location>
</feature>
<feature type="transmembrane region" description="Helical" evidence="2">
    <location>
        <begin position="45"/>
        <end position="66"/>
    </location>
</feature>
<reference evidence="3 4" key="1">
    <citation type="submission" date="2020-07" db="EMBL/GenBank/DDBJ databases">
        <title>Sequencing the genomes of 1000 actinobacteria strains.</title>
        <authorList>
            <person name="Klenk H.-P."/>
        </authorList>
    </citation>
    <scope>NUCLEOTIDE SEQUENCE [LARGE SCALE GENOMIC DNA]</scope>
    <source>
        <strain evidence="3 4">DSM 103164</strain>
    </source>
</reference>
<dbReference type="EMBL" id="JACBZS010000001">
    <property type="protein sequence ID" value="NYI72457.1"/>
    <property type="molecule type" value="Genomic_DNA"/>
</dbReference>
<keyword evidence="2" id="KW-1133">Transmembrane helix</keyword>
<keyword evidence="4" id="KW-1185">Reference proteome</keyword>
<name>A0A7Z0IMC7_9ACTN</name>